<dbReference type="InterPro" id="IPR003593">
    <property type="entry name" value="AAA+_ATPase"/>
</dbReference>
<dbReference type="SUPFAM" id="SSF90123">
    <property type="entry name" value="ABC transporter transmembrane region"/>
    <property type="match status" value="1"/>
</dbReference>
<comment type="caution">
    <text evidence="10">The sequence shown here is derived from an EMBL/GenBank/DDBJ whole genome shotgun (WGS) entry which is preliminary data.</text>
</comment>
<keyword evidence="11" id="KW-1185">Reference proteome</keyword>
<dbReference type="InterPro" id="IPR027417">
    <property type="entry name" value="P-loop_NTPase"/>
</dbReference>
<dbReference type="InterPro" id="IPR036640">
    <property type="entry name" value="ABC1_TM_sf"/>
</dbReference>
<evidence type="ECO:0000256" key="7">
    <source>
        <dbReference type="SAM" id="Phobius"/>
    </source>
</evidence>
<proteinExistence type="predicted"/>
<dbReference type="InterPro" id="IPR039421">
    <property type="entry name" value="Type_1_exporter"/>
</dbReference>
<comment type="subcellular location">
    <subcellularLocation>
        <location evidence="1">Cell membrane</location>
        <topology evidence="1">Multi-pass membrane protein</topology>
    </subcellularLocation>
</comment>
<evidence type="ECO:0000256" key="6">
    <source>
        <dbReference type="ARBA" id="ARBA00023136"/>
    </source>
</evidence>
<sequence>MSTVTGTSGEDRSDYTRAESREIRRRSMRLLGSLIRPLRAKLVLAAVVLVVSTALRVVGPALIAFGIDNALPAVLNEMDWLPTIGVVAVYLASGLLGAALIGWYAVVAARLTQAVMLDLRTRIFRHTQRLSLEFHESYTSGRIISRQTSDLDTIRELLDGGLNELVSGVLFGAFTLIALLLLDWQSGVVLIVMGIPLALLMRWFYRRSQMVYRESRVISAKVIVHFVETMTGIRAVKAFRKEKRGDVEFGELSEQYRDVNMRSIRLFGTFEPGLMAISTLSLGAILLLGGIRVAGGALEIGVLLAAVLYVRNFFSPLQEVAMFLNSYQSAAAALEKVSGVLEEEPTVPEPAHPVALARPRGAIRFDDVAFGYGDGRVVLPDFSLDVPAGQTIALVGTTGAGKSTLAKLVSRFYDPTSGSVTLDGVDLRTLGSADLRRAIVMVTQEAYLFSGTVADNIALGKPDATLDEVRDAAMAVGAHAFIEALPDGYDTDVNKRGGRVSAGQRQLISFARAFLANPAVLILDEATASLDIPSERQIQSALGTLLADRTAIIIAHRLSTVAIADRVLVMEHGRIVEDDAPQALIGGSGTFARLHAAWRDSLV</sequence>
<dbReference type="Gene3D" id="3.40.50.300">
    <property type="entry name" value="P-loop containing nucleotide triphosphate hydrolases"/>
    <property type="match status" value="1"/>
</dbReference>
<feature type="transmembrane region" description="Helical" evidence="7">
    <location>
        <begin position="266"/>
        <end position="288"/>
    </location>
</feature>
<dbReference type="Pfam" id="PF00664">
    <property type="entry name" value="ABC_membrane"/>
    <property type="match status" value="1"/>
</dbReference>
<name>A0ABN3P778_9MICO</name>
<evidence type="ECO:0000256" key="2">
    <source>
        <dbReference type="ARBA" id="ARBA00022692"/>
    </source>
</evidence>
<feature type="domain" description="ABC transmembrane type-1" evidence="9">
    <location>
        <begin position="43"/>
        <end position="329"/>
    </location>
</feature>
<evidence type="ECO:0000259" key="8">
    <source>
        <dbReference type="PROSITE" id="PS50893"/>
    </source>
</evidence>
<dbReference type="PANTHER" id="PTHR43394:SF1">
    <property type="entry name" value="ATP-BINDING CASSETTE SUB-FAMILY B MEMBER 10, MITOCHONDRIAL"/>
    <property type="match status" value="1"/>
</dbReference>
<dbReference type="CDD" id="cd18546">
    <property type="entry name" value="ABC_6TM_Rv0194_D2_like"/>
    <property type="match status" value="1"/>
</dbReference>
<dbReference type="InterPro" id="IPR017871">
    <property type="entry name" value="ABC_transporter-like_CS"/>
</dbReference>
<dbReference type="PROSITE" id="PS50893">
    <property type="entry name" value="ABC_TRANSPORTER_2"/>
    <property type="match status" value="1"/>
</dbReference>
<dbReference type="InterPro" id="IPR011527">
    <property type="entry name" value="ABC1_TM_dom"/>
</dbReference>
<feature type="domain" description="ABC transporter" evidence="8">
    <location>
        <begin position="363"/>
        <end position="597"/>
    </location>
</feature>
<evidence type="ECO:0000256" key="4">
    <source>
        <dbReference type="ARBA" id="ARBA00022840"/>
    </source>
</evidence>
<keyword evidence="5 7" id="KW-1133">Transmembrane helix</keyword>
<feature type="transmembrane region" description="Helical" evidence="7">
    <location>
        <begin position="165"/>
        <end position="182"/>
    </location>
</feature>
<feature type="transmembrane region" description="Helical" evidence="7">
    <location>
        <begin position="188"/>
        <end position="205"/>
    </location>
</feature>
<dbReference type="PANTHER" id="PTHR43394">
    <property type="entry name" value="ATP-DEPENDENT PERMEASE MDL1, MITOCHONDRIAL"/>
    <property type="match status" value="1"/>
</dbReference>
<dbReference type="SUPFAM" id="SSF52540">
    <property type="entry name" value="P-loop containing nucleoside triphosphate hydrolases"/>
    <property type="match status" value="1"/>
</dbReference>
<dbReference type="InterPro" id="IPR003439">
    <property type="entry name" value="ABC_transporter-like_ATP-bd"/>
</dbReference>
<keyword evidence="2 7" id="KW-0812">Transmembrane</keyword>
<dbReference type="PROSITE" id="PS00211">
    <property type="entry name" value="ABC_TRANSPORTER_1"/>
    <property type="match status" value="1"/>
</dbReference>
<feature type="transmembrane region" description="Helical" evidence="7">
    <location>
        <begin position="87"/>
        <end position="112"/>
    </location>
</feature>
<keyword evidence="6 7" id="KW-0472">Membrane</keyword>
<dbReference type="GO" id="GO:0005524">
    <property type="term" value="F:ATP binding"/>
    <property type="evidence" value="ECO:0007669"/>
    <property type="project" value="UniProtKB-KW"/>
</dbReference>
<dbReference type="EMBL" id="BAAARI010000002">
    <property type="protein sequence ID" value="GAA2568403.1"/>
    <property type="molecule type" value="Genomic_DNA"/>
</dbReference>
<evidence type="ECO:0000256" key="5">
    <source>
        <dbReference type="ARBA" id="ARBA00022989"/>
    </source>
</evidence>
<dbReference type="Gene3D" id="1.20.1560.10">
    <property type="entry name" value="ABC transporter type 1, transmembrane domain"/>
    <property type="match status" value="1"/>
</dbReference>
<dbReference type="RefSeq" id="WP_344226379.1">
    <property type="nucleotide sequence ID" value="NZ_BAAARI010000002.1"/>
</dbReference>
<organism evidence="10 11">
    <name type="scientific">Microbacterium binotii</name>
    <dbReference type="NCBI Taxonomy" id="462710"/>
    <lineage>
        <taxon>Bacteria</taxon>
        <taxon>Bacillati</taxon>
        <taxon>Actinomycetota</taxon>
        <taxon>Actinomycetes</taxon>
        <taxon>Micrococcales</taxon>
        <taxon>Microbacteriaceae</taxon>
        <taxon>Microbacterium</taxon>
    </lineage>
</organism>
<protein>
    <submittedName>
        <fullName evidence="10">ABC transporter ATP-binding protein</fullName>
    </submittedName>
</protein>
<reference evidence="10 11" key="1">
    <citation type="journal article" date="2019" name="Int. J. Syst. Evol. Microbiol.">
        <title>The Global Catalogue of Microorganisms (GCM) 10K type strain sequencing project: providing services to taxonomists for standard genome sequencing and annotation.</title>
        <authorList>
            <consortium name="The Broad Institute Genomics Platform"/>
            <consortium name="The Broad Institute Genome Sequencing Center for Infectious Disease"/>
            <person name="Wu L."/>
            <person name="Ma J."/>
        </authorList>
    </citation>
    <scope>NUCLEOTIDE SEQUENCE [LARGE SCALE GENOMIC DNA]</scope>
    <source>
        <strain evidence="10 11">JCM 16365</strain>
    </source>
</reference>
<dbReference type="Proteomes" id="UP001500274">
    <property type="component" value="Unassembled WGS sequence"/>
</dbReference>
<keyword evidence="4 10" id="KW-0067">ATP-binding</keyword>
<feature type="transmembrane region" description="Helical" evidence="7">
    <location>
        <begin position="42"/>
        <end position="67"/>
    </location>
</feature>
<evidence type="ECO:0000256" key="1">
    <source>
        <dbReference type="ARBA" id="ARBA00004651"/>
    </source>
</evidence>
<keyword evidence="3" id="KW-0547">Nucleotide-binding</keyword>
<gene>
    <name evidence="10" type="ORF">GCM10009862_03980</name>
</gene>
<evidence type="ECO:0000313" key="10">
    <source>
        <dbReference type="EMBL" id="GAA2568403.1"/>
    </source>
</evidence>
<evidence type="ECO:0000313" key="11">
    <source>
        <dbReference type="Proteomes" id="UP001500274"/>
    </source>
</evidence>
<evidence type="ECO:0000259" key="9">
    <source>
        <dbReference type="PROSITE" id="PS50929"/>
    </source>
</evidence>
<feature type="transmembrane region" description="Helical" evidence="7">
    <location>
        <begin position="294"/>
        <end position="314"/>
    </location>
</feature>
<dbReference type="SMART" id="SM00382">
    <property type="entry name" value="AAA"/>
    <property type="match status" value="1"/>
</dbReference>
<accession>A0ABN3P778</accession>
<evidence type="ECO:0000256" key="3">
    <source>
        <dbReference type="ARBA" id="ARBA00022741"/>
    </source>
</evidence>
<dbReference type="Pfam" id="PF00005">
    <property type="entry name" value="ABC_tran"/>
    <property type="match status" value="1"/>
</dbReference>
<dbReference type="PROSITE" id="PS50929">
    <property type="entry name" value="ABC_TM1F"/>
    <property type="match status" value="1"/>
</dbReference>